<sequence>MKNPSREHPAINPDQRPRRGRVTDRLGYRIGIGIIAPAAAGIVAWSLYVVAHDMYGVPKLLAGLVAACFDGIALACLYLASEAVREGRSALGPRLVTLLQAAISMYLNHLHAEHIGGGVGATLMFAAPTAGLLLLFDQSWAATRARHRVARGEHPMRWPVFGWLGWLLAGEQAWEATKRRAVAHVTGADDKGEDEPATGPRKPAELLASELAGLPPTKAIRIGHESRPELTPAQLAEVLRQYGQDVTELDVAIVLDRVPRSTGYTVARADAPPPHSETPAPHHLVITVQQPEALPAASTPPPPPGPPVDPTPNFADQQSGIGPSPIEQIVDKALAGEGRSKAGAVRCIRAALPNLTAPQVAAQMVRRGFETTDGYVRTVNSRDARKPKVVQALPRREPNGPYL</sequence>
<dbReference type="RefSeq" id="WP_016644207.1">
    <property type="nucleotide sequence ID" value="NZ_AOPZ01000361.1"/>
</dbReference>
<dbReference type="AlphaFoldDB" id="S3ZAX9"/>
<gene>
    <name evidence="3" type="ORF">STRAU_6086</name>
</gene>
<evidence type="ECO:0000313" key="3">
    <source>
        <dbReference type="EMBL" id="EPH40871.1"/>
    </source>
</evidence>
<dbReference type="Proteomes" id="UP000014629">
    <property type="component" value="Unassembled WGS sequence"/>
</dbReference>
<evidence type="ECO:0000313" key="4">
    <source>
        <dbReference type="Proteomes" id="UP000014629"/>
    </source>
</evidence>
<dbReference type="PATRIC" id="fig|1286094.4.peg.6013"/>
<feature type="region of interest" description="Disordered" evidence="1">
    <location>
        <begin position="1"/>
        <end position="20"/>
    </location>
</feature>
<feature type="region of interest" description="Disordered" evidence="1">
    <location>
        <begin position="293"/>
        <end position="324"/>
    </location>
</feature>
<dbReference type="InterPro" id="IPR021235">
    <property type="entry name" value="DUF2637"/>
</dbReference>
<feature type="compositionally biased region" description="Pro residues" evidence="1">
    <location>
        <begin position="298"/>
        <end position="310"/>
    </location>
</feature>
<keyword evidence="2" id="KW-0472">Membrane</keyword>
<dbReference type="Pfam" id="PF10935">
    <property type="entry name" value="DUF2637"/>
    <property type="match status" value="1"/>
</dbReference>
<name>S3ZAX9_9ACTN</name>
<keyword evidence="4" id="KW-1185">Reference proteome</keyword>
<dbReference type="OrthoDB" id="4039400at2"/>
<proteinExistence type="predicted"/>
<comment type="caution">
    <text evidence="3">The sequence shown here is derived from an EMBL/GenBank/DDBJ whole genome shotgun (WGS) entry which is preliminary data.</text>
</comment>
<evidence type="ECO:0000256" key="1">
    <source>
        <dbReference type="SAM" id="MobiDB-lite"/>
    </source>
</evidence>
<protein>
    <recommendedName>
        <fullName evidence="5">DUF2637 domain-containing protein</fullName>
    </recommendedName>
</protein>
<evidence type="ECO:0000256" key="2">
    <source>
        <dbReference type="SAM" id="Phobius"/>
    </source>
</evidence>
<feature type="transmembrane region" description="Helical" evidence="2">
    <location>
        <begin position="115"/>
        <end position="136"/>
    </location>
</feature>
<accession>S3ZAX9</accession>
<keyword evidence="2" id="KW-0812">Transmembrane</keyword>
<evidence type="ECO:0008006" key="5">
    <source>
        <dbReference type="Google" id="ProtNLM"/>
    </source>
</evidence>
<reference evidence="3 4" key="1">
    <citation type="submission" date="2013-02" db="EMBL/GenBank/DDBJ databases">
        <title>Draft Genome Sequence of Streptomyces aurantiacus, Which Produces Setomimycin.</title>
        <authorList>
            <person name="Gruening B.A."/>
            <person name="Praeg A."/>
            <person name="Erxleben A."/>
            <person name="Guenther S."/>
            <person name="Mueller M."/>
        </authorList>
    </citation>
    <scope>NUCLEOTIDE SEQUENCE [LARGE SCALE GENOMIC DNA]</scope>
    <source>
        <strain evidence="3 4">JA 4570</strain>
    </source>
</reference>
<organism evidence="3 4">
    <name type="scientific">Streptomyces aurantiacus JA 4570</name>
    <dbReference type="NCBI Taxonomy" id="1286094"/>
    <lineage>
        <taxon>Bacteria</taxon>
        <taxon>Bacillati</taxon>
        <taxon>Actinomycetota</taxon>
        <taxon>Actinomycetes</taxon>
        <taxon>Kitasatosporales</taxon>
        <taxon>Streptomycetaceae</taxon>
        <taxon>Streptomyces</taxon>
        <taxon>Streptomyces aurantiacus group</taxon>
    </lineage>
</organism>
<keyword evidence="2" id="KW-1133">Transmembrane helix</keyword>
<dbReference type="EMBL" id="AOPZ01000361">
    <property type="protein sequence ID" value="EPH40871.1"/>
    <property type="molecule type" value="Genomic_DNA"/>
</dbReference>
<feature type="transmembrane region" description="Helical" evidence="2">
    <location>
        <begin position="26"/>
        <end position="48"/>
    </location>
</feature>